<name>A0ACB6RCS4_9PLEO</name>
<protein>
    <submittedName>
        <fullName evidence="1">Uncharacterized protein</fullName>
    </submittedName>
</protein>
<dbReference type="EMBL" id="MU003493">
    <property type="protein sequence ID" value="KAF2476850.1"/>
    <property type="molecule type" value="Genomic_DNA"/>
</dbReference>
<gene>
    <name evidence="1" type="ORF">BDR25DRAFT_209173</name>
</gene>
<dbReference type="Proteomes" id="UP000799755">
    <property type="component" value="Unassembled WGS sequence"/>
</dbReference>
<proteinExistence type="predicted"/>
<reference evidence="1" key="1">
    <citation type="journal article" date="2020" name="Stud. Mycol.">
        <title>101 Dothideomycetes genomes: a test case for predicting lifestyles and emergence of pathogens.</title>
        <authorList>
            <person name="Haridas S."/>
            <person name="Albert R."/>
            <person name="Binder M."/>
            <person name="Bloem J."/>
            <person name="Labutti K."/>
            <person name="Salamov A."/>
            <person name="Andreopoulos B."/>
            <person name="Baker S."/>
            <person name="Barry K."/>
            <person name="Bills G."/>
            <person name="Bluhm B."/>
            <person name="Cannon C."/>
            <person name="Castanera R."/>
            <person name="Culley D."/>
            <person name="Daum C."/>
            <person name="Ezra D."/>
            <person name="Gonzalez J."/>
            <person name="Henrissat B."/>
            <person name="Kuo A."/>
            <person name="Liang C."/>
            <person name="Lipzen A."/>
            <person name="Lutzoni F."/>
            <person name="Magnuson J."/>
            <person name="Mondo S."/>
            <person name="Nolan M."/>
            <person name="Ohm R."/>
            <person name="Pangilinan J."/>
            <person name="Park H.-J."/>
            <person name="Ramirez L."/>
            <person name="Alfaro M."/>
            <person name="Sun H."/>
            <person name="Tritt A."/>
            <person name="Yoshinaga Y."/>
            <person name="Zwiers L.-H."/>
            <person name="Turgeon B."/>
            <person name="Goodwin S."/>
            <person name="Spatafora J."/>
            <person name="Crous P."/>
            <person name="Grigoriev I."/>
        </authorList>
    </citation>
    <scope>NUCLEOTIDE SEQUENCE</scope>
    <source>
        <strain evidence="1">ATCC 200398</strain>
    </source>
</reference>
<sequence>FRHAVLANLRGPGELVFEHDFPPGSDIVGDTLQGLKADEKVELGYSAALALRRNCSWWQVNIRVYIERK</sequence>
<accession>A0ACB6RCS4</accession>
<comment type="caution">
    <text evidence="1">The sequence shown here is derived from an EMBL/GenBank/DDBJ whole genome shotgun (WGS) entry which is preliminary data.</text>
</comment>
<evidence type="ECO:0000313" key="1">
    <source>
        <dbReference type="EMBL" id="KAF2476850.1"/>
    </source>
</evidence>
<feature type="non-terminal residue" evidence="1">
    <location>
        <position position="1"/>
    </location>
</feature>
<organism evidence="1 2">
    <name type="scientific">Lindgomyces ingoldianus</name>
    <dbReference type="NCBI Taxonomy" id="673940"/>
    <lineage>
        <taxon>Eukaryota</taxon>
        <taxon>Fungi</taxon>
        <taxon>Dikarya</taxon>
        <taxon>Ascomycota</taxon>
        <taxon>Pezizomycotina</taxon>
        <taxon>Dothideomycetes</taxon>
        <taxon>Pleosporomycetidae</taxon>
        <taxon>Pleosporales</taxon>
        <taxon>Lindgomycetaceae</taxon>
        <taxon>Lindgomyces</taxon>
    </lineage>
</organism>
<evidence type="ECO:0000313" key="2">
    <source>
        <dbReference type="Proteomes" id="UP000799755"/>
    </source>
</evidence>
<keyword evidence="2" id="KW-1185">Reference proteome</keyword>